<sequence>MTVKKEDDDFWSYVANVVGQREKMNRKDKEGKTKKGMQIPFSWEYGTPQVAGGEAQAIEAEKIEKKEDTNNQIEESKVENEQEKEIQVEGNEDTSTEVLLAQPQQQTSPFYINTTAAAEEEKEIEKEKEHEAEIATEQEENKHENKQEEINKEAKEEEKENEVSEVVNPNPAGDERDEEINRIIIEEKRKYREKYSNYYSELSKNLRTNPRPLYRNIVWRRDQEEASAAPTAAAARAAAAPTAAAARAAAPTVKPPGYLGKKPFVSRYTQGADGFYYRTDKPLPPPRTVSAATLPSLSPELQQQLQQQQQQLEQQLKQQALQQKMKEECRRYHMMGLQERQQLLLQQQFLQTQSYSTSAAVGGKLRETPKVEWSQDGTEAPAPPTRCDVAMAFFLANRKELHLV</sequence>
<evidence type="ECO:0000313" key="3">
    <source>
        <dbReference type="Proteomes" id="UP000018201"/>
    </source>
</evidence>
<keyword evidence="3" id="KW-1185">Reference proteome</keyword>
<feature type="compositionally biased region" description="Basic and acidic residues" evidence="1">
    <location>
        <begin position="61"/>
        <end position="87"/>
    </location>
</feature>
<dbReference type="EMBL" id="HG697341">
    <property type="protein sequence ID" value="CDI87384.1"/>
    <property type="molecule type" value="Genomic_DNA"/>
</dbReference>
<reference evidence="2" key="2">
    <citation type="submission" date="2013-10" db="EMBL/GenBank/DDBJ databases">
        <authorList>
            <person name="Aslett M."/>
        </authorList>
    </citation>
    <scope>NUCLEOTIDE SEQUENCE [LARGE SCALE GENOMIC DNA]</scope>
    <source>
        <strain evidence="2">Houghton</strain>
    </source>
</reference>
<dbReference type="VEuPathDB" id="ToxoDB:EPH_0025810"/>
<dbReference type="OrthoDB" id="10686784at2759"/>
<dbReference type="Proteomes" id="UP000018201">
    <property type="component" value="Unassembled WGS sequence"/>
</dbReference>
<evidence type="ECO:0000256" key="1">
    <source>
        <dbReference type="SAM" id="MobiDB-lite"/>
    </source>
</evidence>
<organism evidence="2 3">
    <name type="scientific">Eimeria praecox</name>
    <dbReference type="NCBI Taxonomy" id="51316"/>
    <lineage>
        <taxon>Eukaryota</taxon>
        <taxon>Sar</taxon>
        <taxon>Alveolata</taxon>
        <taxon>Apicomplexa</taxon>
        <taxon>Conoidasida</taxon>
        <taxon>Coccidia</taxon>
        <taxon>Eucoccidiorida</taxon>
        <taxon>Eimeriorina</taxon>
        <taxon>Eimeriidae</taxon>
        <taxon>Eimeria</taxon>
    </lineage>
</organism>
<feature type="region of interest" description="Disordered" evidence="1">
    <location>
        <begin position="117"/>
        <end position="179"/>
    </location>
</feature>
<accession>U6H9P7</accession>
<protein>
    <submittedName>
        <fullName evidence="2">Uncharacterized protein</fullName>
    </submittedName>
</protein>
<name>U6H9P7_9EIME</name>
<evidence type="ECO:0000313" key="2">
    <source>
        <dbReference type="EMBL" id="CDI87384.1"/>
    </source>
</evidence>
<dbReference type="AlphaFoldDB" id="U6H9P7"/>
<feature type="compositionally biased region" description="Basic and acidic residues" evidence="1">
    <location>
        <begin position="123"/>
        <end position="162"/>
    </location>
</feature>
<reference evidence="2" key="1">
    <citation type="submission" date="2013-10" db="EMBL/GenBank/DDBJ databases">
        <title>Genomic analysis of the causative agents of coccidiosis in chickens.</title>
        <authorList>
            <person name="Reid A.J."/>
            <person name="Blake D."/>
            <person name="Billington K."/>
            <person name="Browne H."/>
            <person name="Dunn M."/>
            <person name="Hung S."/>
            <person name="Kawahara F."/>
            <person name="Miranda-Saavedra D."/>
            <person name="Mourier T."/>
            <person name="Nagra H."/>
            <person name="Otto T.D."/>
            <person name="Rawlings N."/>
            <person name="Sanchez A."/>
            <person name="Sanders M."/>
            <person name="Subramaniam C."/>
            <person name="Tay Y."/>
            <person name="Dear P."/>
            <person name="Doerig C."/>
            <person name="Gruber A."/>
            <person name="Parkinson J."/>
            <person name="Shirley M."/>
            <person name="Wan K.L."/>
            <person name="Berriman M."/>
            <person name="Tomley F."/>
            <person name="Pain A."/>
        </authorList>
    </citation>
    <scope>NUCLEOTIDE SEQUENCE [LARGE SCALE GENOMIC DNA]</scope>
    <source>
        <strain evidence="2">Houghton</strain>
    </source>
</reference>
<feature type="region of interest" description="Disordered" evidence="1">
    <location>
        <begin position="61"/>
        <end position="93"/>
    </location>
</feature>
<gene>
    <name evidence="2" type="ORF">EPH_0025810</name>
</gene>
<proteinExistence type="predicted"/>